<dbReference type="AlphaFoldDB" id="A0A550C0M5"/>
<dbReference type="Proteomes" id="UP000320762">
    <property type="component" value="Unassembled WGS sequence"/>
</dbReference>
<evidence type="ECO:0000313" key="2">
    <source>
        <dbReference type="Proteomes" id="UP000320762"/>
    </source>
</evidence>
<gene>
    <name evidence="1" type="ORF">BD626DRAFT_512082</name>
</gene>
<protein>
    <submittedName>
        <fullName evidence="1">Uncharacterized protein</fullName>
    </submittedName>
</protein>
<comment type="caution">
    <text evidence="1">The sequence shown here is derived from an EMBL/GenBank/DDBJ whole genome shotgun (WGS) entry which is preliminary data.</text>
</comment>
<keyword evidence="2" id="KW-1185">Reference proteome</keyword>
<organism evidence="1 2">
    <name type="scientific">Schizophyllum amplum</name>
    <dbReference type="NCBI Taxonomy" id="97359"/>
    <lineage>
        <taxon>Eukaryota</taxon>
        <taxon>Fungi</taxon>
        <taxon>Dikarya</taxon>
        <taxon>Basidiomycota</taxon>
        <taxon>Agaricomycotina</taxon>
        <taxon>Agaricomycetes</taxon>
        <taxon>Agaricomycetidae</taxon>
        <taxon>Agaricales</taxon>
        <taxon>Schizophyllaceae</taxon>
        <taxon>Schizophyllum</taxon>
    </lineage>
</organism>
<dbReference type="EMBL" id="VDMD01000037">
    <property type="protein sequence ID" value="TRM58286.1"/>
    <property type="molecule type" value="Genomic_DNA"/>
</dbReference>
<proteinExistence type="predicted"/>
<reference evidence="1 2" key="1">
    <citation type="journal article" date="2019" name="New Phytol.">
        <title>Comparative genomics reveals unique wood-decay strategies and fruiting body development in the Schizophyllaceae.</title>
        <authorList>
            <person name="Almasi E."/>
            <person name="Sahu N."/>
            <person name="Krizsan K."/>
            <person name="Balint B."/>
            <person name="Kovacs G.M."/>
            <person name="Kiss B."/>
            <person name="Cseklye J."/>
            <person name="Drula E."/>
            <person name="Henrissat B."/>
            <person name="Nagy I."/>
            <person name="Chovatia M."/>
            <person name="Adam C."/>
            <person name="LaButti K."/>
            <person name="Lipzen A."/>
            <person name="Riley R."/>
            <person name="Grigoriev I.V."/>
            <person name="Nagy L.G."/>
        </authorList>
    </citation>
    <scope>NUCLEOTIDE SEQUENCE [LARGE SCALE GENOMIC DNA]</scope>
    <source>
        <strain evidence="1 2">NL-1724</strain>
    </source>
</reference>
<sequence length="325" mass="36631">MMGSRMADEPHLPTELLIYIVHTVLADSFHTIFSVGHEEEVEWQLNVIATLSLTNSVFRHIVADSVRDLMDLKPPPTQEFRAREFLGDLLALGKQQRDPSIGPSSTADRAHRFLSTLLKGYQQFVLMIALRTMFHRLGKAKTDIIPLNALVDRVTAKMLSQLTRVRPRALAAPLRRMAETERRLSRILSRGTSASEVLPKLVDSYTDSPSSTCMQQLHNALRELEICTDEHVYVMHNYQYASTVVPFFRVLGIAEDAQSLDNLLAVRQAHSMCASNDLPADLPTEIVDPHALREATDLIARYDRLRERWDALDPGTALVCLPLPM</sequence>
<accession>A0A550C0M5</accession>
<evidence type="ECO:0000313" key="1">
    <source>
        <dbReference type="EMBL" id="TRM58286.1"/>
    </source>
</evidence>
<name>A0A550C0M5_9AGAR</name>
<dbReference type="OrthoDB" id="2906464at2759"/>